<comment type="caution">
    <text evidence="6">The sequence shown here is derived from an EMBL/GenBank/DDBJ whole genome shotgun (WGS) entry which is preliminary data.</text>
</comment>
<comment type="subcellular location">
    <subcellularLocation>
        <location evidence="1">Cytoplasm</location>
    </subcellularLocation>
</comment>
<proteinExistence type="inferred from homology"/>
<evidence type="ECO:0000259" key="4">
    <source>
        <dbReference type="Pfam" id="PF08622"/>
    </source>
</evidence>
<gene>
    <name evidence="6" type="ORF">INT48_008947</name>
</gene>
<dbReference type="Pfam" id="PF17187">
    <property type="entry name" value="Svf1_C"/>
    <property type="match status" value="1"/>
</dbReference>
<dbReference type="Proteomes" id="UP000613177">
    <property type="component" value="Unassembled WGS sequence"/>
</dbReference>
<evidence type="ECO:0000256" key="2">
    <source>
        <dbReference type="ARBA" id="ARBA00009069"/>
    </source>
</evidence>
<evidence type="ECO:0000259" key="5">
    <source>
        <dbReference type="Pfam" id="PF17187"/>
    </source>
</evidence>
<dbReference type="InterPro" id="IPR013931">
    <property type="entry name" value="Svf1-like_N"/>
</dbReference>
<keyword evidence="7" id="KW-1185">Reference proteome</keyword>
<organism evidence="6 7">
    <name type="scientific">Thamnidium elegans</name>
    <dbReference type="NCBI Taxonomy" id="101142"/>
    <lineage>
        <taxon>Eukaryota</taxon>
        <taxon>Fungi</taxon>
        <taxon>Fungi incertae sedis</taxon>
        <taxon>Mucoromycota</taxon>
        <taxon>Mucoromycotina</taxon>
        <taxon>Mucoromycetes</taxon>
        <taxon>Mucorales</taxon>
        <taxon>Mucorineae</taxon>
        <taxon>Mucoraceae</taxon>
        <taxon>Thamnidium</taxon>
    </lineage>
</organism>
<dbReference type="PANTHER" id="PTHR47107">
    <property type="entry name" value="SVF1-LIKE PROTEIN YDR222W-RELATED"/>
    <property type="match status" value="1"/>
</dbReference>
<comment type="similarity">
    <text evidence="2">Belongs to the SVF1 family.</text>
</comment>
<dbReference type="SUPFAM" id="SSF159245">
    <property type="entry name" value="AttH-like"/>
    <property type="match status" value="1"/>
</dbReference>
<dbReference type="Pfam" id="PF08622">
    <property type="entry name" value="Svf1"/>
    <property type="match status" value="1"/>
</dbReference>
<evidence type="ECO:0000256" key="3">
    <source>
        <dbReference type="ARBA" id="ARBA00022490"/>
    </source>
</evidence>
<dbReference type="GO" id="GO:0005737">
    <property type="term" value="C:cytoplasm"/>
    <property type="evidence" value="ECO:0007669"/>
    <property type="project" value="UniProtKB-SubCell"/>
</dbReference>
<dbReference type="AlphaFoldDB" id="A0A8H7ST21"/>
<sequence>MSSWLSQITSTVTNIAGLTEEGSVKTPGDSAKDGQYYSELTSKDYEWTLASGSATENQIFYMTTKTGGFIFVQLIYSGIGLWKPTVSFTCRFYDPLSKKNKFKNFNQASEFTLSKDRRSVKTEFFNVTLDEASSKFKISITHPELIADLDYIRIDKGFKVGEGKTFLGGKDQNSAAGIVSHKFWPRCSAKGTIIIEKQYYEVDAYGMFIHAIQGMQPQLIASKWNFIDFQAKDAALSMMQFTTTKQYGGVEVNQGSIVLHDKLISVCVENNVEMLDLKKDPETDYDIPQSVKLSWKGKTIKENDTDQVKNVSVVMIVPLKNLIDKIDILAEIPWFLKKIVQTFVVKPYVYQWLDEATAEITVGDEKFTCPGKCYQELVFVSAF</sequence>
<protein>
    <recommendedName>
        <fullName evidence="8">Survival factor 1</fullName>
    </recommendedName>
</protein>
<feature type="domain" description="Svf1-like C-terminal" evidence="5">
    <location>
        <begin position="215"/>
        <end position="381"/>
    </location>
</feature>
<dbReference type="PANTHER" id="PTHR47107:SF1">
    <property type="entry name" value="CERAMIDE-BINDING PROTEIN SVF1-RELATED"/>
    <property type="match status" value="1"/>
</dbReference>
<evidence type="ECO:0000313" key="6">
    <source>
        <dbReference type="EMBL" id="KAG2235024.1"/>
    </source>
</evidence>
<dbReference type="OrthoDB" id="2590239at2759"/>
<dbReference type="InterPro" id="IPR033394">
    <property type="entry name" value="Svf1-like_C"/>
</dbReference>
<name>A0A8H7ST21_9FUNG</name>
<evidence type="ECO:0000313" key="7">
    <source>
        <dbReference type="Proteomes" id="UP000613177"/>
    </source>
</evidence>
<keyword evidence="3" id="KW-0963">Cytoplasm</keyword>
<feature type="domain" description="Svf1-like N-terminal" evidence="4">
    <location>
        <begin position="55"/>
        <end position="213"/>
    </location>
</feature>
<evidence type="ECO:0000256" key="1">
    <source>
        <dbReference type="ARBA" id="ARBA00004496"/>
    </source>
</evidence>
<dbReference type="GO" id="GO:0006979">
    <property type="term" value="P:response to oxidative stress"/>
    <property type="evidence" value="ECO:0007669"/>
    <property type="project" value="InterPro"/>
</dbReference>
<dbReference type="EMBL" id="JAEPRE010000040">
    <property type="protein sequence ID" value="KAG2235024.1"/>
    <property type="molecule type" value="Genomic_DNA"/>
</dbReference>
<evidence type="ECO:0008006" key="8">
    <source>
        <dbReference type="Google" id="ProtNLM"/>
    </source>
</evidence>
<dbReference type="InterPro" id="IPR051385">
    <property type="entry name" value="Ceramide-binding_SVF1"/>
</dbReference>
<accession>A0A8H7ST21</accession>
<reference evidence="6" key="1">
    <citation type="submission" date="2021-01" db="EMBL/GenBank/DDBJ databases">
        <title>Metabolic potential, ecology and presence of endohyphal bacteria is reflected in genomic diversity of Mucoromycotina.</title>
        <authorList>
            <person name="Muszewska A."/>
            <person name="Okrasinska A."/>
            <person name="Steczkiewicz K."/>
            <person name="Drgas O."/>
            <person name="Orlowska M."/>
            <person name="Perlinska-Lenart U."/>
            <person name="Aleksandrzak-Piekarczyk T."/>
            <person name="Szatraj K."/>
            <person name="Zielenkiewicz U."/>
            <person name="Pilsyk S."/>
            <person name="Malc E."/>
            <person name="Mieczkowski P."/>
            <person name="Kruszewska J.S."/>
            <person name="Biernat P."/>
            <person name="Pawlowska J."/>
        </authorList>
    </citation>
    <scope>NUCLEOTIDE SEQUENCE</scope>
    <source>
        <strain evidence="6">WA0000018081</strain>
    </source>
</reference>